<evidence type="ECO:0008006" key="3">
    <source>
        <dbReference type="Google" id="ProtNLM"/>
    </source>
</evidence>
<protein>
    <recommendedName>
        <fullName evidence="3">NYN domain-containing protein</fullName>
    </recommendedName>
</protein>
<evidence type="ECO:0000313" key="1">
    <source>
        <dbReference type="EMBL" id="MBM7122133.1"/>
    </source>
</evidence>
<proteinExistence type="predicted"/>
<sequence length="77" mass="8189">MVDTLIVADMAHAAYVDGDDDIVVVTSDTDIWPGVLIAIKAGCTVTQIHATPNMRTPTALTNMLPPGISSYFNEISL</sequence>
<reference evidence="1 2" key="1">
    <citation type="submission" date="2020-10" db="EMBL/GenBank/DDBJ databases">
        <title>Phylogeny of dyella-like bacteria.</title>
        <authorList>
            <person name="Fu J."/>
        </authorList>
    </citation>
    <scope>NUCLEOTIDE SEQUENCE [LARGE SCALE GENOMIC DNA]</scope>
    <source>
        <strain evidence="1 2">THG-B117</strain>
    </source>
</reference>
<gene>
    <name evidence="1" type="ORF">ISP20_13290</name>
</gene>
<dbReference type="Proteomes" id="UP001430065">
    <property type="component" value="Unassembled WGS sequence"/>
</dbReference>
<dbReference type="EMBL" id="JADIKC010000005">
    <property type="protein sequence ID" value="MBM7122133.1"/>
    <property type="molecule type" value="Genomic_DNA"/>
</dbReference>
<organism evidence="1 2">
    <name type="scientific">Dyella kyungheensis</name>
    <dbReference type="NCBI Taxonomy" id="1242174"/>
    <lineage>
        <taxon>Bacteria</taxon>
        <taxon>Pseudomonadati</taxon>
        <taxon>Pseudomonadota</taxon>
        <taxon>Gammaproteobacteria</taxon>
        <taxon>Lysobacterales</taxon>
        <taxon>Rhodanobacteraceae</taxon>
        <taxon>Dyella</taxon>
    </lineage>
</organism>
<dbReference type="RefSeq" id="WP_204636565.1">
    <property type="nucleotide sequence ID" value="NZ_JADIKC010000005.1"/>
</dbReference>
<evidence type="ECO:0000313" key="2">
    <source>
        <dbReference type="Proteomes" id="UP001430065"/>
    </source>
</evidence>
<name>A0ABS2JT34_9GAMM</name>
<comment type="caution">
    <text evidence="1">The sequence shown here is derived from an EMBL/GenBank/DDBJ whole genome shotgun (WGS) entry which is preliminary data.</text>
</comment>
<keyword evidence="2" id="KW-1185">Reference proteome</keyword>
<accession>A0ABS2JT34</accession>